<evidence type="ECO:0000313" key="2">
    <source>
        <dbReference type="Proteomes" id="UP000694380"/>
    </source>
</evidence>
<keyword evidence="2" id="KW-1185">Reference proteome</keyword>
<sequence length="76" mass="8246">SADSGNVAVAVTLRANVTTPDSPATCCPENWIGYHGKCYLFSEDEADWTSSQHSCSSHSASLAWLDTLQEKVIEKK</sequence>
<reference evidence="1" key="1">
    <citation type="submission" date="2025-08" db="UniProtKB">
        <authorList>
            <consortium name="Ensembl"/>
        </authorList>
    </citation>
    <scope>IDENTIFICATION</scope>
</reference>
<protein>
    <submittedName>
        <fullName evidence="1">Uncharacterized protein</fullName>
    </submittedName>
</protein>
<dbReference type="InterPro" id="IPR016186">
    <property type="entry name" value="C-type_lectin-like/link_sf"/>
</dbReference>
<dbReference type="Proteomes" id="UP000694380">
    <property type="component" value="Unplaced"/>
</dbReference>
<proteinExistence type="predicted"/>
<reference evidence="1" key="2">
    <citation type="submission" date="2025-09" db="UniProtKB">
        <authorList>
            <consortium name="Ensembl"/>
        </authorList>
    </citation>
    <scope>IDENTIFICATION</scope>
</reference>
<dbReference type="OMA" id="ATCCPEN"/>
<dbReference type="SUPFAM" id="SSF56436">
    <property type="entry name" value="C-type lectin-like"/>
    <property type="match status" value="1"/>
</dbReference>
<dbReference type="PANTHER" id="PTHR45710:SF35">
    <property type="entry name" value="C-TYPE LECTIN DOMAIN FAMILY 2 MEMBER D"/>
    <property type="match status" value="1"/>
</dbReference>
<dbReference type="GeneTree" id="ENSGT01030000235304"/>
<dbReference type="InterPro" id="IPR016187">
    <property type="entry name" value="CTDL_fold"/>
</dbReference>
<dbReference type="PANTHER" id="PTHR45710">
    <property type="entry name" value="C-TYPE LECTIN DOMAIN-CONTAINING PROTEIN 180"/>
    <property type="match status" value="1"/>
</dbReference>
<organism evidence="1 2">
    <name type="scientific">Chrysemys picta bellii</name>
    <name type="common">Western painted turtle</name>
    <name type="synonym">Emys bellii</name>
    <dbReference type="NCBI Taxonomy" id="8478"/>
    <lineage>
        <taxon>Eukaryota</taxon>
        <taxon>Metazoa</taxon>
        <taxon>Chordata</taxon>
        <taxon>Craniata</taxon>
        <taxon>Vertebrata</taxon>
        <taxon>Euteleostomi</taxon>
        <taxon>Archelosauria</taxon>
        <taxon>Testudinata</taxon>
        <taxon>Testudines</taxon>
        <taxon>Cryptodira</taxon>
        <taxon>Durocryptodira</taxon>
        <taxon>Testudinoidea</taxon>
        <taxon>Emydidae</taxon>
        <taxon>Chrysemys</taxon>
    </lineage>
</organism>
<dbReference type="Gene3D" id="3.10.100.10">
    <property type="entry name" value="Mannose-Binding Protein A, subunit A"/>
    <property type="match status" value="1"/>
</dbReference>
<evidence type="ECO:0000313" key="1">
    <source>
        <dbReference type="Ensembl" id="ENSCPBP00000020509.1"/>
    </source>
</evidence>
<dbReference type="Ensembl" id="ENSCPBT00000024146.1">
    <property type="protein sequence ID" value="ENSCPBP00000020509.1"/>
    <property type="gene ID" value="ENSCPBG00000014762.1"/>
</dbReference>
<accession>A0A8C3HMW4</accession>
<name>A0A8C3HMW4_CHRPI</name>
<dbReference type="AlphaFoldDB" id="A0A8C3HMW4"/>
<dbReference type="InterPro" id="IPR050828">
    <property type="entry name" value="C-type_lectin/matrix_domain"/>
</dbReference>